<accession>A0AAW2EF41</accession>
<comment type="caution">
    <text evidence="1">The sequence shown here is derived from an EMBL/GenBank/DDBJ whole genome shotgun (WGS) entry which is preliminary data.</text>
</comment>
<name>A0AAW2EF41_9HYME</name>
<reference evidence="1 2" key="1">
    <citation type="submission" date="2023-03" db="EMBL/GenBank/DDBJ databases">
        <title>High recombination rates correlate with genetic variation in Cardiocondyla obscurior ants.</title>
        <authorList>
            <person name="Errbii M."/>
        </authorList>
    </citation>
    <scope>NUCLEOTIDE SEQUENCE [LARGE SCALE GENOMIC DNA]</scope>
    <source>
        <strain evidence="1">Alpha-2009</strain>
        <tissue evidence="1">Whole body</tissue>
    </source>
</reference>
<evidence type="ECO:0000313" key="2">
    <source>
        <dbReference type="Proteomes" id="UP001430953"/>
    </source>
</evidence>
<keyword evidence="2" id="KW-1185">Reference proteome</keyword>
<dbReference type="EMBL" id="JADYXP020000025">
    <property type="protein sequence ID" value="KAL0100946.1"/>
    <property type="molecule type" value="Genomic_DNA"/>
</dbReference>
<sequence length="76" mass="9075">MCTHREPNSESRSPRVQIQRLVRVKPALRLPSDRTSIRRQPKRWLHTDEPLYLDAWRPRFPVGLSAFSYQLIVVEH</sequence>
<evidence type="ECO:0000313" key="1">
    <source>
        <dbReference type="EMBL" id="KAL0100946.1"/>
    </source>
</evidence>
<gene>
    <name evidence="1" type="ORF">PUN28_019377</name>
</gene>
<protein>
    <submittedName>
        <fullName evidence="1">Uncharacterized protein</fullName>
    </submittedName>
</protein>
<proteinExistence type="predicted"/>
<organism evidence="1 2">
    <name type="scientific">Cardiocondyla obscurior</name>
    <dbReference type="NCBI Taxonomy" id="286306"/>
    <lineage>
        <taxon>Eukaryota</taxon>
        <taxon>Metazoa</taxon>
        <taxon>Ecdysozoa</taxon>
        <taxon>Arthropoda</taxon>
        <taxon>Hexapoda</taxon>
        <taxon>Insecta</taxon>
        <taxon>Pterygota</taxon>
        <taxon>Neoptera</taxon>
        <taxon>Endopterygota</taxon>
        <taxon>Hymenoptera</taxon>
        <taxon>Apocrita</taxon>
        <taxon>Aculeata</taxon>
        <taxon>Formicoidea</taxon>
        <taxon>Formicidae</taxon>
        <taxon>Myrmicinae</taxon>
        <taxon>Cardiocondyla</taxon>
    </lineage>
</organism>
<dbReference type="Proteomes" id="UP001430953">
    <property type="component" value="Unassembled WGS sequence"/>
</dbReference>
<dbReference type="AlphaFoldDB" id="A0AAW2EF41"/>